<evidence type="ECO:0000313" key="6">
    <source>
        <dbReference type="Proteomes" id="UP000318538"/>
    </source>
</evidence>
<evidence type="ECO:0000259" key="4">
    <source>
        <dbReference type="Pfam" id="PF00437"/>
    </source>
</evidence>
<feature type="domain" description="Bacterial type II secretion system protein E" evidence="4">
    <location>
        <begin position="44"/>
        <end position="439"/>
    </location>
</feature>
<dbReference type="InterPro" id="IPR001482">
    <property type="entry name" value="T2SS/T4SS_dom"/>
</dbReference>
<dbReference type="OrthoDB" id="244550at2"/>
<reference evidence="5 6" key="1">
    <citation type="submission" date="2019-02" db="EMBL/GenBank/DDBJ databases">
        <title>Deep-cultivation of Planctomycetes and their phenomic and genomic characterization uncovers novel biology.</title>
        <authorList>
            <person name="Wiegand S."/>
            <person name="Jogler M."/>
            <person name="Boedeker C."/>
            <person name="Pinto D."/>
            <person name="Vollmers J."/>
            <person name="Rivas-Marin E."/>
            <person name="Kohn T."/>
            <person name="Peeters S.H."/>
            <person name="Heuer A."/>
            <person name="Rast P."/>
            <person name="Oberbeckmann S."/>
            <person name="Bunk B."/>
            <person name="Jeske O."/>
            <person name="Meyerdierks A."/>
            <person name="Storesund J.E."/>
            <person name="Kallscheuer N."/>
            <person name="Luecker S."/>
            <person name="Lage O.M."/>
            <person name="Pohl T."/>
            <person name="Merkel B.J."/>
            <person name="Hornburger P."/>
            <person name="Mueller R.-W."/>
            <person name="Bruemmer F."/>
            <person name="Labrenz M."/>
            <person name="Spormann A.M."/>
            <person name="Op den Camp H."/>
            <person name="Overmann J."/>
            <person name="Amann R."/>
            <person name="Jetten M.S.M."/>
            <person name="Mascher T."/>
            <person name="Medema M.H."/>
            <person name="Devos D.P."/>
            <person name="Kaster A.-K."/>
            <person name="Ovreas L."/>
            <person name="Rohde M."/>
            <person name="Galperin M.Y."/>
            <person name="Jogler C."/>
        </authorList>
    </citation>
    <scope>NUCLEOTIDE SEQUENCE [LARGE SCALE GENOMIC DNA]</scope>
    <source>
        <strain evidence="5 6">K22_7</strain>
    </source>
</reference>
<keyword evidence="2" id="KW-0547">Nucleotide-binding</keyword>
<protein>
    <submittedName>
        <fullName evidence="5">Type II secretion system protein E</fullName>
    </submittedName>
</protein>
<dbReference type="PANTHER" id="PTHR30258:SF2">
    <property type="entry name" value="COMG OPERON PROTEIN 1"/>
    <property type="match status" value="1"/>
</dbReference>
<dbReference type="EMBL" id="CP036525">
    <property type="protein sequence ID" value="QDT05619.1"/>
    <property type="molecule type" value="Genomic_DNA"/>
</dbReference>
<accession>A0A517NER6</accession>
<dbReference type="Proteomes" id="UP000318538">
    <property type="component" value="Chromosome"/>
</dbReference>
<dbReference type="AlphaFoldDB" id="A0A517NER6"/>
<dbReference type="GO" id="GO:0005524">
    <property type="term" value="F:ATP binding"/>
    <property type="evidence" value="ECO:0007669"/>
    <property type="project" value="UniProtKB-KW"/>
</dbReference>
<evidence type="ECO:0000256" key="1">
    <source>
        <dbReference type="ARBA" id="ARBA00006611"/>
    </source>
</evidence>
<name>A0A517NER6_9BACT</name>
<dbReference type="GO" id="GO:0005886">
    <property type="term" value="C:plasma membrane"/>
    <property type="evidence" value="ECO:0007669"/>
    <property type="project" value="TreeGrafter"/>
</dbReference>
<comment type="similarity">
    <text evidence="1">Belongs to the GSP E family.</text>
</comment>
<dbReference type="Gene3D" id="3.30.450.90">
    <property type="match status" value="1"/>
</dbReference>
<keyword evidence="6" id="KW-1185">Reference proteome</keyword>
<evidence type="ECO:0000313" key="5">
    <source>
        <dbReference type="EMBL" id="QDT05619.1"/>
    </source>
</evidence>
<dbReference type="SUPFAM" id="SSF52540">
    <property type="entry name" value="P-loop containing nucleoside triphosphate hydrolases"/>
    <property type="match status" value="1"/>
</dbReference>
<dbReference type="GO" id="GO:0016887">
    <property type="term" value="F:ATP hydrolysis activity"/>
    <property type="evidence" value="ECO:0007669"/>
    <property type="project" value="TreeGrafter"/>
</dbReference>
<organism evidence="5 6">
    <name type="scientific">Rubripirellula lacrimiformis</name>
    <dbReference type="NCBI Taxonomy" id="1930273"/>
    <lineage>
        <taxon>Bacteria</taxon>
        <taxon>Pseudomonadati</taxon>
        <taxon>Planctomycetota</taxon>
        <taxon>Planctomycetia</taxon>
        <taxon>Pirellulales</taxon>
        <taxon>Pirellulaceae</taxon>
        <taxon>Rubripirellula</taxon>
    </lineage>
</organism>
<dbReference type="Pfam" id="PF00437">
    <property type="entry name" value="T2SSE"/>
    <property type="match status" value="1"/>
</dbReference>
<proteinExistence type="inferred from homology"/>
<evidence type="ECO:0000256" key="2">
    <source>
        <dbReference type="ARBA" id="ARBA00022741"/>
    </source>
</evidence>
<sequence length="444" mass="49321">MAAQEEIQLWQTVAPVEFAPRMSDRTQAQSLLILTRQGAGYQVIGGQLAHAIQARATHLLLDFSANACAIRYQIDGNWEQLPPIDAETANAMLYALKQLCLMNPADRRSAQSGACGVKIAKEKFTLHVQSQGVKTGERVLCRIEAEKIPFDRMSDLGMRDKLYEIYKEKLDAHGNMMLITAPKGEGLTTTWNMSLNAADRLVRDFQSFEDETNPEPEIINVTQNFFGGETGKTELEVVRRMILREPDVLLFPELPEPESLSVCVDQVKASEKQVYLRINATSAIEGFVKIVGRYKELASDISATMGAVLCQKLVRRLCDNCKLGYEPPAQLLKQLGIPPGRVAMLYGPFIPPPIEQQVDENGKPAPLTPCHVCNGRGYYGRIAIFELLTPGEQLRKAVMKTQDVSRLTQIAKAEGHRGLQAEAILTVARGLTSLDELKRVFAKR</sequence>
<evidence type="ECO:0000256" key="3">
    <source>
        <dbReference type="ARBA" id="ARBA00022840"/>
    </source>
</evidence>
<keyword evidence="3" id="KW-0067">ATP-binding</keyword>
<dbReference type="Gene3D" id="3.40.50.300">
    <property type="entry name" value="P-loop containing nucleotide triphosphate hydrolases"/>
    <property type="match status" value="1"/>
</dbReference>
<gene>
    <name evidence="5" type="primary">xpsE_3</name>
    <name evidence="5" type="ORF">K227x_40200</name>
</gene>
<dbReference type="RefSeq" id="WP_145171842.1">
    <property type="nucleotide sequence ID" value="NZ_CP036525.1"/>
</dbReference>
<dbReference type="KEGG" id="rlc:K227x_40200"/>
<dbReference type="InterPro" id="IPR027417">
    <property type="entry name" value="P-loop_NTPase"/>
</dbReference>
<dbReference type="PANTHER" id="PTHR30258">
    <property type="entry name" value="TYPE II SECRETION SYSTEM PROTEIN GSPE-RELATED"/>
    <property type="match status" value="1"/>
</dbReference>